<evidence type="ECO:0000313" key="3">
    <source>
        <dbReference type="Proteomes" id="UP001201163"/>
    </source>
</evidence>
<dbReference type="InterPro" id="IPR011990">
    <property type="entry name" value="TPR-like_helical_dom_sf"/>
</dbReference>
<dbReference type="Gene3D" id="1.25.40.10">
    <property type="entry name" value="Tetratricopeptide repeat domain"/>
    <property type="match status" value="1"/>
</dbReference>
<evidence type="ECO:0000259" key="1">
    <source>
        <dbReference type="Pfam" id="PF12770"/>
    </source>
</evidence>
<proteinExistence type="predicted"/>
<keyword evidence="3" id="KW-1185">Reference proteome</keyword>
<dbReference type="AlphaFoldDB" id="A0AAD4LJH9"/>
<name>A0AAD4LJH9_9AGAM</name>
<gene>
    <name evidence="2" type="ORF">EDB92DRAFT_2087854</name>
</gene>
<comment type="caution">
    <text evidence="2">The sequence shown here is derived from an EMBL/GenBank/DDBJ whole genome shotgun (WGS) entry which is preliminary data.</text>
</comment>
<dbReference type="Pfam" id="PF12770">
    <property type="entry name" value="CHAT"/>
    <property type="match status" value="1"/>
</dbReference>
<sequence length="1075" mass="121789">MSPSLSDTRVQGEACWHFTACYQYPNSVVVKCLSMAAPRRSVHEIDSFITRSQHLLSALPRLHPRRAACVYSLARVRFNRYMLSSQKADLDKAILHLSETMLLHPWSLPELKQNIFPIFFNLAFALFVRSNEFNQPEDATYAAKYLRHLRDRPHAAFGSRHAVTTLLVDVLAVRVALEAGSVLQDIEEMALLCHELLTSDACDSADTTRRIALFAVAVSKKIRPWVLDQPLDQVIESLRAAKKHKPDLREALFALAHCLICRYYMTFVNGDYDEAASVLDEIITSGSPEDKFVTGAQAYVTTIAMVRSDMYQTPEHSEEAIYRARAFLSSSSHEKILRSVINSALKDSANRRSRFFGSIEDPGARFGDSQYSLSESQLLAVMGIYGTRDDNSEFKRTFGRIGKKNELLEGLLSRIRNNDMTKIDKAIEEARSILPSSAPTDPYATHHCKLFGCVLFDVFERTRKIKYLNESISTLRRVFEHPLPQYRRFEALGLLSRSLLTRSGSFPGYRTQDLDEGLELLSRCVDDRQASLPRRLQFACLWAHIARVTRRPSASTAYETSMLLIQETLIFAPTLQLQHAALASSDESHRISLDYASHRLDLGQLEEAIETLERGRALLWSEMRHLRASIDQLLQVHPHLAHKFARVNRDLEELTKSIPPSHELSIDDGTADDLRAVDPFSRFLLKQRKLLKERDELISQIQELPGFNNFLTCHSFDTLRSAASSGPVIIINHSKWRSDILILLQNASPSLIPTPHDFYHRARALKDKLLDSRHKYGLDSSHYDQALASVLAELYKLVGKPVIDRLRQLGVPEQSRIWWCPTSVFCSLPLHAMGPIPSDDAEKRYFLDLYICSYTPTLSALIQSRNRILGSRSSERPSVLLVAQPDPTLPTVKGEIQVVRDLQDNTNTEVISLISEAATPAAVIDGFRHHQFVHFACHGTLEAGKPFEAGFELYGDERLTLLEIVRSHLPTAEFAFLSACHTAEVTEGSLDDEILHLAAAVQYCGFRSVIGTMWAMVDEDGRDLAEHFYKTLFSSSRRVPYYERSAKALRVAVKKLRKKRRVTLERWVNFVHYGA</sequence>
<dbReference type="Proteomes" id="UP001201163">
    <property type="component" value="Unassembled WGS sequence"/>
</dbReference>
<reference evidence="2" key="1">
    <citation type="submission" date="2022-01" db="EMBL/GenBank/DDBJ databases">
        <title>Comparative genomics reveals a dynamic genome evolution in the ectomycorrhizal milk-cap (Lactarius) mushrooms.</title>
        <authorList>
            <consortium name="DOE Joint Genome Institute"/>
            <person name="Lebreton A."/>
            <person name="Tang N."/>
            <person name="Kuo A."/>
            <person name="LaButti K."/>
            <person name="Drula E."/>
            <person name="Barry K."/>
            <person name="Clum A."/>
            <person name="Lipzen A."/>
            <person name="Mousain D."/>
            <person name="Ng V."/>
            <person name="Wang R."/>
            <person name="Wang X."/>
            <person name="Dai Y."/>
            <person name="Henrissat B."/>
            <person name="Grigoriev I.V."/>
            <person name="Guerin-Laguette A."/>
            <person name="Yu F."/>
            <person name="Martin F.M."/>
        </authorList>
    </citation>
    <scope>NUCLEOTIDE SEQUENCE</scope>
    <source>
        <strain evidence="2">QP</strain>
    </source>
</reference>
<evidence type="ECO:0000313" key="2">
    <source>
        <dbReference type="EMBL" id="KAH8991557.1"/>
    </source>
</evidence>
<organism evidence="2 3">
    <name type="scientific">Lactarius akahatsu</name>
    <dbReference type="NCBI Taxonomy" id="416441"/>
    <lineage>
        <taxon>Eukaryota</taxon>
        <taxon>Fungi</taxon>
        <taxon>Dikarya</taxon>
        <taxon>Basidiomycota</taxon>
        <taxon>Agaricomycotina</taxon>
        <taxon>Agaricomycetes</taxon>
        <taxon>Russulales</taxon>
        <taxon>Russulaceae</taxon>
        <taxon>Lactarius</taxon>
    </lineage>
</organism>
<protein>
    <submittedName>
        <fullName evidence="2">CHAT domain-containing protein</fullName>
    </submittedName>
</protein>
<accession>A0AAD4LJH9</accession>
<dbReference type="EMBL" id="JAKELL010000026">
    <property type="protein sequence ID" value="KAH8991557.1"/>
    <property type="molecule type" value="Genomic_DNA"/>
</dbReference>
<feature type="domain" description="CHAT" evidence="1">
    <location>
        <begin position="791"/>
        <end position="1074"/>
    </location>
</feature>
<dbReference type="InterPro" id="IPR024983">
    <property type="entry name" value="CHAT_dom"/>
</dbReference>